<dbReference type="NCBIfam" id="TIGR00357">
    <property type="entry name" value="peptide-methionine (R)-S-oxide reductase MsrB"/>
    <property type="match status" value="1"/>
</dbReference>
<reference evidence="6 7" key="1">
    <citation type="journal article" date="2024" name="Chem. Sci.">
        <title>Discovery of megapolipeptins by genome mining of a Burkholderiales bacteria collection.</title>
        <authorList>
            <person name="Paulo B.S."/>
            <person name="Recchia M.J.J."/>
            <person name="Lee S."/>
            <person name="Fergusson C.H."/>
            <person name="Romanowski S.B."/>
            <person name="Hernandez A."/>
            <person name="Krull N."/>
            <person name="Liu D.Y."/>
            <person name="Cavanagh H."/>
            <person name="Bos A."/>
            <person name="Gray C.A."/>
            <person name="Murphy B.T."/>
            <person name="Linington R.G."/>
            <person name="Eustaquio A.S."/>
        </authorList>
    </citation>
    <scope>NUCLEOTIDE SEQUENCE [LARGE SCALE GENOMIC DNA]</scope>
    <source>
        <strain evidence="6 7">RL17-350-BIC-E</strain>
    </source>
</reference>
<evidence type="ECO:0000256" key="4">
    <source>
        <dbReference type="SAM" id="SignalP"/>
    </source>
</evidence>
<evidence type="ECO:0000313" key="6">
    <source>
        <dbReference type="EMBL" id="MFM0715144.1"/>
    </source>
</evidence>
<evidence type="ECO:0000259" key="5">
    <source>
        <dbReference type="PROSITE" id="PS51790"/>
    </source>
</evidence>
<dbReference type="InterPro" id="IPR006311">
    <property type="entry name" value="TAT_signal"/>
</dbReference>
<evidence type="ECO:0000256" key="1">
    <source>
        <dbReference type="ARBA" id="ARBA00012499"/>
    </source>
</evidence>
<dbReference type="PROSITE" id="PS51790">
    <property type="entry name" value="MSRB"/>
    <property type="match status" value="1"/>
</dbReference>
<organism evidence="6 7">
    <name type="scientific">Paraburkholderia strydomiana</name>
    <dbReference type="NCBI Taxonomy" id="1245417"/>
    <lineage>
        <taxon>Bacteria</taxon>
        <taxon>Pseudomonadati</taxon>
        <taxon>Pseudomonadota</taxon>
        <taxon>Betaproteobacteria</taxon>
        <taxon>Burkholderiales</taxon>
        <taxon>Burkholderiaceae</taxon>
        <taxon>Paraburkholderia</taxon>
    </lineage>
</organism>
<dbReference type="PROSITE" id="PS51318">
    <property type="entry name" value="TAT"/>
    <property type="match status" value="1"/>
</dbReference>
<dbReference type="EMBL" id="JAQQCL010000001">
    <property type="protein sequence ID" value="MFM0715144.1"/>
    <property type="molecule type" value="Genomic_DNA"/>
</dbReference>
<feature type="domain" description="MsrB" evidence="5">
    <location>
        <begin position="47"/>
        <end position="168"/>
    </location>
</feature>
<dbReference type="Proteomes" id="UP001629392">
    <property type="component" value="Unassembled WGS sequence"/>
</dbReference>
<dbReference type="SUPFAM" id="SSF51316">
    <property type="entry name" value="Mss4-like"/>
    <property type="match status" value="1"/>
</dbReference>
<keyword evidence="4" id="KW-0732">Signal</keyword>
<accession>A0ABW9E6R0</accession>
<protein>
    <recommendedName>
        <fullName evidence="1">peptide-methionine (R)-S-oxide reductase</fullName>
        <ecNumber evidence="1">1.8.4.12</ecNumber>
    </recommendedName>
</protein>
<proteinExistence type="predicted"/>
<dbReference type="InterPro" id="IPR002579">
    <property type="entry name" value="Met_Sox_Rdtase_MsrB_dom"/>
</dbReference>
<comment type="caution">
    <text evidence="6">The sequence shown here is derived from an EMBL/GenBank/DDBJ whole genome shotgun (WGS) entry which is preliminary data.</text>
</comment>
<feature type="signal peptide" evidence="4">
    <location>
        <begin position="1"/>
        <end position="29"/>
    </location>
</feature>
<evidence type="ECO:0000256" key="3">
    <source>
        <dbReference type="ARBA" id="ARBA00048488"/>
    </source>
</evidence>
<dbReference type="EC" id="1.8.4.12" evidence="1"/>
<dbReference type="InterPro" id="IPR011057">
    <property type="entry name" value="Mss4-like_sf"/>
</dbReference>
<dbReference type="RefSeq" id="WP_408151998.1">
    <property type="nucleotide sequence ID" value="NZ_JAQQCL010000001.1"/>
</dbReference>
<comment type="catalytic activity">
    <reaction evidence="3">
        <text>L-methionyl-[protein] + [thioredoxin]-disulfide + H2O = L-methionyl-(R)-S-oxide-[protein] + [thioredoxin]-dithiol</text>
        <dbReference type="Rhea" id="RHEA:24164"/>
        <dbReference type="Rhea" id="RHEA-COMP:10698"/>
        <dbReference type="Rhea" id="RHEA-COMP:10700"/>
        <dbReference type="Rhea" id="RHEA-COMP:12313"/>
        <dbReference type="Rhea" id="RHEA-COMP:12314"/>
        <dbReference type="ChEBI" id="CHEBI:15377"/>
        <dbReference type="ChEBI" id="CHEBI:16044"/>
        <dbReference type="ChEBI" id="CHEBI:29950"/>
        <dbReference type="ChEBI" id="CHEBI:45764"/>
        <dbReference type="ChEBI" id="CHEBI:50058"/>
        <dbReference type="EC" id="1.8.4.12"/>
    </reaction>
</comment>
<evidence type="ECO:0000313" key="7">
    <source>
        <dbReference type="Proteomes" id="UP001629392"/>
    </source>
</evidence>
<dbReference type="Gene3D" id="2.170.150.20">
    <property type="entry name" value="Peptide methionine sulfoxide reductase"/>
    <property type="match status" value="1"/>
</dbReference>
<evidence type="ECO:0000256" key="2">
    <source>
        <dbReference type="ARBA" id="ARBA00023002"/>
    </source>
</evidence>
<dbReference type="PANTHER" id="PTHR10173:SF57">
    <property type="entry name" value="PEPTIDE-METHIONINE (R)-S-OXIDE REDUCTASE"/>
    <property type="match status" value="1"/>
</dbReference>
<sequence length="170" mass="18636">MQSRRRFFFSGAAALAALAAASRWRPLAAAPADSAAPGESFEIIRTDAQWRESLTPAQYAVLRHEGTERPYSSPLNDEHRPGVFACAGCRLDLFASRTKFDSHTGWPSFWAPLDHAVATREDRSFGVSRTEVHCRRCGGHLGHVFDDGPQPTGLRYCMNGVALTFTPAAT</sequence>
<dbReference type="InterPro" id="IPR028427">
    <property type="entry name" value="Met_Sox_Rdtase_MsrB"/>
</dbReference>
<dbReference type="GO" id="GO:0033743">
    <property type="term" value="F:peptide-methionine (R)-S-oxide reductase activity"/>
    <property type="evidence" value="ECO:0007669"/>
    <property type="project" value="UniProtKB-EC"/>
</dbReference>
<feature type="chain" id="PRO_5047425023" description="peptide-methionine (R)-S-oxide reductase" evidence="4">
    <location>
        <begin position="30"/>
        <end position="170"/>
    </location>
</feature>
<name>A0ABW9E6R0_9BURK</name>
<keyword evidence="2 6" id="KW-0560">Oxidoreductase</keyword>
<gene>
    <name evidence="6" type="primary">msrB</name>
    <name evidence="6" type="ORF">PQQ73_02240</name>
</gene>
<keyword evidence="7" id="KW-1185">Reference proteome</keyword>
<dbReference type="PANTHER" id="PTHR10173">
    <property type="entry name" value="METHIONINE SULFOXIDE REDUCTASE"/>
    <property type="match status" value="1"/>
</dbReference>
<dbReference type="Pfam" id="PF01641">
    <property type="entry name" value="SelR"/>
    <property type="match status" value="1"/>
</dbReference>